<comment type="caution">
    <text evidence="8">The sequence shown here is derived from an EMBL/GenBank/DDBJ whole genome shotgun (WGS) entry which is preliminary data.</text>
</comment>
<keyword evidence="4" id="KW-0372">Hormone</keyword>
<evidence type="ECO:0000256" key="6">
    <source>
        <dbReference type="ARBA" id="ARBA00022894"/>
    </source>
</evidence>
<evidence type="ECO:0000256" key="2">
    <source>
        <dbReference type="ARBA" id="ARBA00010172"/>
    </source>
</evidence>
<dbReference type="GO" id="GO:0005576">
    <property type="term" value="C:extracellular region"/>
    <property type="evidence" value="ECO:0007669"/>
    <property type="project" value="UniProtKB-SubCell"/>
</dbReference>
<dbReference type="Pfam" id="PF06324">
    <property type="entry name" value="Pigment_DH"/>
    <property type="match status" value="1"/>
</dbReference>
<keyword evidence="9" id="KW-1185">Reference proteome</keyword>
<evidence type="ECO:0000256" key="1">
    <source>
        <dbReference type="ARBA" id="ARBA00004613"/>
    </source>
</evidence>
<keyword evidence="5" id="KW-0027">Amidation</keyword>
<dbReference type="InterPro" id="IPR009396">
    <property type="entry name" value="Pigment_DH"/>
</dbReference>
<reference evidence="8" key="1">
    <citation type="submission" date="2023-11" db="EMBL/GenBank/DDBJ databases">
        <title>Genome assemblies of two species of porcelain crab, Petrolisthes cinctipes and Petrolisthes manimaculis (Anomura: Porcellanidae).</title>
        <authorList>
            <person name="Angst P."/>
        </authorList>
    </citation>
    <scope>NUCLEOTIDE SEQUENCE</scope>
    <source>
        <strain evidence="8">PB745_02</strain>
        <tissue evidence="8">Gill</tissue>
    </source>
</reference>
<keyword evidence="6" id="KW-0529">Neurotransmitter</keyword>
<dbReference type="GO" id="GO:0005179">
    <property type="term" value="F:hormone activity"/>
    <property type="evidence" value="ECO:0007669"/>
    <property type="project" value="UniProtKB-KW"/>
</dbReference>
<feature type="chain" id="PRO_5042160994" evidence="7">
    <location>
        <begin position="23"/>
        <end position="86"/>
    </location>
</feature>
<proteinExistence type="inferred from homology"/>
<evidence type="ECO:0000256" key="4">
    <source>
        <dbReference type="ARBA" id="ARBA00022702"/>
    </source>
</evidence>
<evidence type="ECO:0000256" key="3">
    <source>
        <dbReference type="ARBA" id="ARBA00022525"/>
    </source>
</evidence>
<evidence type="ECO:0000313" key="8">
    <source>
        <dbReference type="EMBL" id="KAK4301439.1"/>
    </source>
</evidence>
<organism evidence="8 9">
    <name type="scientific">Petrolisthes manimaculis</name>
    <dbReference type="NCBI Taxonomy" id="1843537"/>
    <lineage>
        <taxon>Eukaryota</taxon>
        <taxon>Metazoa</taxon>
        <taxon>Ecdysozoa</taxon>
        <taxon>Arthropoda</taxon>
        <taxon>Crustacea</taxon>
        <taxon>Multicrustacea</taxon>
        <taxon>Malacostraca</taxon>
        <taxon>Eumalacostraca</taxon>
        <taxon>Eucarida</taxon>
        <taxon>Decapoda</taxon>
        <taxon>Pleocyemata</taxon>
        <taxon>Anomura</taxon>
        <taxon>Galatheoidea</taxon>
        <taxon>Porcellanidae</taxon>
        <taxon>Petrolisthes</taxon>
    </lineage>
</organism>
<keyword evidence="7" id="KW-0732">Signal</keyword>
<evidence type="ECO:0000313" key="9">
    <source>
        <dbReference type="Proteomes" id="UP001292094"/>
    </source>
</evidence>
<dbReference type="GO" id="GO:0009416">
    <property type="term" value="P:response to light stimulus"/>
    <property type="evidence" value="ECO:0007669"/>
    <property type="project" value="InterPro"/>
</dbReference>
<dbReference type="AlphaFoldDB" id="A0AAE1P5U5"/>
<evidence type="ECO:0000256" key="5">
    <source>
        <dbReference type="ARBA" id="ARBA00022815"/>
    </source>
</evidence>
<dbReference type="GO" id="GO:0007268">
    <property type="term" value="P:chemical synaptic transmission"/>
    <property type="evidence" value="ECO:0007669"/>
    <property type="project" value="UniProtKB-KW"/>
</dbReference>
<dbReference type="GO" id="GO:0045202">
    <property type="term" value="C:synapse"/>
    <property type="evidence" value="ECO:0007669"/>
    <property type="project" value="GOC"/>
</dbReference>
<feature type="signal peptide" evidence="7">
    <location>
        <begin position="1"/>
        <end position="22"/>
    </location>
</feature>
<gene>
    <name evidence="8" type="ORF">Pmani_026424</name>
</gene>
<dbReference type="Proteomes" id="UP001292094">
    <property type="component" value="Unassembled WGS sequence"/>
</dbReference>
<keyword evidence="3" id="KW-0964">Secreted</keyword>
<comment type="subcellular location">
    <subcellularLocation>
        <location evidence="1">Secreted</location>
    </subcellularLocation>
</comment>
<evidence type="ECO:0000256" key="7">
    <source>
        <dbReference type="SAM" id="SignalP"/>
    </source>
</evidence>
<dbReference type="EMBL" id="JAWZYT010002866">
    <property type="protein sequence ID" value="KAK4301439.1"/>
    <property type="molecule type" value="Genomic_DNA"/>
</dbReference>
<sequence length="86" mass="9094">MVRTVSFALLVLVVVSAVFVHGHDLKYPEREMVSELAGQILSVVQGGQGGAAMSPQLPPPSASKRNAELINSLLGLPQVMTNAGRR</sequence>
<comment type="similarity">
    <text evidence="2">Belongs to the arthropod PDH family.</text>
</comment>
<accession>A0AAE1P5U5</accession>
<protein>
    <submittedName>
        <fullName evidence="8">Uncharacterized protein</fullName>
    </submittedName>
</protein>
<name>A0AAE1P5U5_9EUCA</name>